<dbReference type="OrthoDB" id="5041285at2759"/>
<evidence type="ECO:0000256" key="1">
    <source>
        <dbReference type="SAM" id="SignalP"/>
    </source>
</evidence>
<dbReference type="PANTHER" id="PTHR43695:SF2">
    <property type="entry name" value="PUTATIVE (AFU_ORTHOLOGUE AFUA_2G17250)-RELATED"/>
    <property type="match status" value="1"/>
</dbReference>
<name>A0A6A5WRB6_9PLEO</name>
<dbReference type="InterPro" id="IPR037459">
    <property type="entry name" value="RhgT-like"/>
</dbReference>
<sequence>MYSLLVPFLALSVSALPSRNQDKRPIYWLLAGDSTTAPNGGWGDAFLNTTVASPSSGHNYGHSGATTASFRAGGDWNKTITEISTWGNLYEKFYVTIQFGHNDQKPTSGVTLDQYKANLATFTNEVRNAGGIPILLSPLTRRNFNSTTGMIIENLTNERIATKVVAQITKTPFIDLNQASLDYVNKIGKDAASKYNLAPSDWTHLNPWGGVVFARIVSDLLVEWHSDFKKFTVANATLSAQIKAGVPA</sequence>
<evidence type="ECO:0000259" key="2">
    <source>
        <dbReference type="Pfam" id="PF13472"/>
    </source>
</evidence>
<dbReference type="CDD" id="cd01821">
    <property type="entry name" value="Rhamnogalacturan_acetylesterase_like"/>
    <property type="match status" value="1"/>
</dbReference>
<dbReference type="Pfam" id="PF13472">
    <property type="entry name" value="Lipase_GDSL_2"/>
    <property type="match status" value="1"/>
</dbReference>
<accession>A0A6A5WRB6</accession>
<keyword evidence="1" id="KW-0732">Signal</keyword>
<keyword evidence="4" id="KW-1185">Reference proteome</keyword>
<dbReference type="Gene3D" id="3.40.50.1110">
    <property type="entry name" value="SGNH hydrolase"/>
    <property type="match status" value="1"/>
</dbReference>
<proteinExistence type="predicted"/>
<dbReference type="AlphaFoldDB" id="A0A6A5WRB6"/>
<feature type="chain" id="PRO_5025560292" evidence="1">
    <location>
        <begin position="16"/>
        <end position="248"/>
    </location>
</feature>
<dbReference type="InterPro" id="IPR036514">
    <property type="entry name" value="SGNH_hydro_sf"/>
</dbReference>
<dbReference type="PANTHER" id="PTHR43695">
    <property type="entry name" value="PUTATIVE (AFU_ORTHOLOGUE AFUA_2G17250)-RELATED"/>
    <property type="match status" value="1"/>
</dbReference>
<dbReference type="InterPro" id="IPR013830">
    <property type="entry name" value="SGNH_hydro"/>
</dbReference>
<feature type="signal peptide" evidence="1">
    <location>
        <begin position="1"/>
        <end position="15"/>
    </location>
</feature>
<feature type="domain" description="SGNH hydrolase-type esterase" evidence="2">
    <location>
        <begin position="32"/>
        <end position="209"/>
    </location>
</feature>
<reference evidence="3" key="1">
    <citation type="journal article" date="2020" name="Stud. Mycol.">
        <title>101 Dothideomycetes genomes: a test case for predicting lifestyles and emergence of pathogens.</title>
        <authorList>
            <person name="Haridas S."/>
            <person name="Albert R."/>
            <person name="Binder M."/>
            <person name="Bloem J."/>
            <person name="Labutti K."/>
            <person name="Salamov A."/>
            <person name="Andreopoulos B."/>
            <person name="Baker S."/>
            <person name="Barry K."/>
            <person name="Bills G."/>
            <person name="Bluhm B."/>
            <person name="Cannon C."/>
            <person name="Castanera R."/>
            <person name="Culley D."/>
            <person name="Daum C."/>
            <person name="Ezra D."/>
            <person name="Gonzalez J."/>
            <person name="Henrissat B."/>
            <person name="Kuo A."/>
            <person name="Liang C."/>
            <person name="Lipzen A."/>
            <person name="Lutzoni F."/>
            <person name="Magnuson J."/>
            <person name="Mondo S."/>
            <person name="Nolan M."/>
            <person name="Ohm R."/>
            <person name="Pangilinan J."/>
            <person name="Park H.-J."/>
            <person name="Ramirez L."/>
            <person name="Alfaro M."/>
            <person name="Sun H."/>
            <person name="Tritt A."/>
            <person name="Yoshinaga Y."/>
            <person name="Zwiers L.-H."/>
            <person name="Turgeon B."/>
            <person name="Goodwin S."/>
            <person name="Spatafora J."/>
            <person name="Crous P."/>
            <person name="Grigoriev I."/>
        </authorList>
    </citation>
    <scope>NUCLEOTIDE SEQUENCE</scope>
    <source>
        <strain evidence="3">CBS 123094</strain>
    </source>
</reference>
<dbReference type="GO" id="GO:0016787">
    <property type="term" value="F:hydrolase activity"/>
    <property type="evidence" value="ECO:0007669"/>
    <property type="project" value="InterPro"/>
</dbReference>
<evidence type="ECO:0000313" key="3">
    <source>
        <dbReference type="EMBL" id="KAF2004077.1"/>
    </source>
</evidence>
<organism evidence="3 4">
    <name type="scientific">Amniculicola lignicola CBS 123094</name>
    <dbReference type="NCBI Taxonomy" id="1392246"/>
    <lineage>
        <taxon>Eukaryota</taxon>
        <taxon>Fungi</taxon>
        <taxon>Dikarya</taxon>
        <taxon>Ascomycota</taxon>
        <taxon>Pezizomycotina</taxon>
        <taxon>Dothideomycetes</taxon>
        <taxon>Pleosporomycetidae</taxon>
        <taxon>Pleosporales</taxon>
        <taxon>Amniculicolaceae</taxon>
        <taxon>Amniculicola</taxon>
    </lineage>
</organism>
<evidence type="ECO:0000313" key="4">
    <source>
        <dbReference type="Proteomes" id="UP000799779"/>
    </source>
</evidence>
<dbReference type="Proteomes" id="UP000799779">
    <property type="component" value="Unassembled WGS sequence"/>
</dbReference>
<gene>
    <name evidence="3" type="ORF">P154DRAFT_588749</name>
</gene>
<dbReference type="EMBL" id="ML977569">
    <property type="protein sequence ID" value="KAF2004077.1"/>
    <property type="molecule type" value="Genomic_DNA"/>
</dbReference>
<protein>
    <submittedName>
        <fullName evidence="3">Carbohydrate esterase family 12 protein</fullName>
    </submittedName>
</protein>
<dbReference type="SUPFAM" id="SSF52266">
    <property type="entry name" value="SGNH hydrolase"/>
    <property type="match status" value="1"/>
</dbReference>